<dbReference type="InterPro" id="IPR011009">
    <property type="entry name" value="Kinase-like_dom_sf"/>
</dbReference>
<organism evidence="2 3">
    <name type="scientific">Oceanobacter antarcticus</name>
    <dbReference type="NCBI Taxonomy" id="3133425"/>
    <lineage>
        <taxon>Bacteria</taxon>
        <taxon>Pseudomonadati</taxon>
        <taxon>Pseudomonadota</taxon>
        <taxon>Gammaproteobacteria</taxon>
        <taxon>Oceanospirillales</taxon>
        <taxon>Oceanospirillaceae</taxon>
        <taxon>Oceanobacter</taxon>
    </lineage>
</organism>
<dbReference type="CDD" id="cd05151">
    <property type="entry name" value="ChoK-like"/>
    <property type="match status" value="1"/>
</dbReference>
<dbReference type="Gene3D" id="3.90.1200.10">
    <property type="match status" value="1"/>
</dbReference>
<dbReference type="SUPFAM" id="SSF56112">
    <property type="entry name" value="Protein kinase-like (PK-like)"/>
    <property type="match status" value="1"/>
</dbReference>
<proteinExistence type="predicted"/>
<dbReference type="InterPro" id="IPR051678">
    <property type="entry name" value="AGP_Transferase"/>
</dbReference>
<reference evidence="2 3" key="1">
    <citation type="submission" date="2024-03" db="EMBL/GenBank/DDBJ databases">
        <title>High-quality draft genome sequence of Oceanobacter sp. wDCs-4.</title>
        <authorList>
            <person name="Dong C."/>
        </authorList>
    </citation>
    <scope>NUCLEOTIDE SEQUENCE [LARGE SCALE GENOMIC DNA]</scope>
    <source>
        <strain evidence="3">wDCs-4</strain>
    </source>
</reference>
<dbReference type="RefSeq" id="WP_416205661.1">
    <property type="nucleotide sequence ID" value="NZ_JBBKTX010000008.1"/>
</dbReference>
<evidence type="ECO:0000259" key="1">
    <source>
        <dbReference type="Pfam" id="PF01636"/>
    </source>
</evidence>
<feature type="domain" description="Aminoglycoside phosphotransferase" evidence="1">
    <location>
        <begin position="39"/>
        <end position="242"/>
    </location>
</feature>
<keyword evidence="3" id="KW-1185">Reference proteome</keyword>
<dbReference type="PANTHER" id="PTHR21310:SF40">
    <property type="entry name" value="AMINOGLYCOSIDE PHOSPHOTRANSFERASE DOMAIN-CONTAINING PROTEIN-RELATED"/>
    <property type="match status" value="1"/>
</dbReference>
<dbReference type="InterPro" id="IPR002575">
    <property type="entry name" value="Aminoglycoside_PTrfase"/>
</dbReference>
<dbReference type="Pfam" id="PF01636">
    <property type="entry name" value="APH"/>
    <property type="match status" value="1"/>
</dbReference>
<dbReference type="Proteomes" id="UP001620597">
    <property type="component" value="Unassembled WGS sequence"/>
</dbReference>
<gene>
    <name evidence="2" type="ORF">WG929_08145</name>
</gene>
<accession>A0ABW8NHH6</accession>
<dbReference type="EMBL" id="JBBKTX010000008">
    <property type="protein sequence ID" value="MFK4752379.1"/>
    <property type="molecule type" value="Genomic_DNA"/>
</dbReference>
<sequence length="295" mass="33983">MLFRRRAQQPLGQECQRMLADWQSWGLCEHPPGPHRMAALEGGLTNRSWSLTLDSGKYVVRASATNSETLDIRREAEFRIQQRAAQAGLAPRVRYRSPDDSYWIIDRANGPELAECISAGLDTGTMIALAQQLKQLHQLPFGPDLPELHVAVKADHYWRGIEARWPCDWSQQKLPLQHWLAEAPGPERSLCHMDPNPHNWRLHQERWLLIDWEYAAIGHRYWDIAGLAVSVNMNAAQQRQWCALFGIDVMDRGWQKALLQEHYFGVLWYGVQGLMDRTRLLAELSELHRAARQLG</sequence>
<evidence type="ECO:0000313" key="2">
    <source>
        <dbReference type="EMBL" id="MFK4752379.1"/>
    </source>
</evidence>
<dbReference type="PANTHER" id="PTHR21310">
    <property type="entry name" value="AMINOGLYCOSIDE PHOSPHOTRANSFERASE-RELATED-RELATED"/>
    <property type="match status" value="1"/>
</dbReference>
<comment type="caution">
    <text evidence="2">The sequence shown here is derived from an EMBL/GenBank/DDBJ whole genome shotgun (WGS) entry which is preliminary data.</text>
</comment>
<name>A0ABW8NHH6_9GAMM</name>
<dbReference type="Gene3D" id="3.30.200.20">
    <property type="entry name" value="Phosphorylase Kinase, domain 1"/>
    <property type="match status" value="1"/>
</dbReference>
<protein>
    <submittedName>
        <fullName evidence="2">Phosphotransferase</fullName>
    </submittedName>
</protein>
<evidence type="ECO:0000313" key="3">
    <source>
        <dbReference type="Proteomes" id="UP001620597"/>
    </source>
</evidence>